<dbReference type="PANTHER" id="PTHR47958">
    <property type="entry name" value="ATP-DEPENDENT RNA HELICASE DBP3"/>
    <property type="match status" value="1"/>
</dbReference>
<dbReference type="InterPro" id="IPR027417">
    <property type="entry name" value="P-loop_NTPase"/>
</dbReference>
<dbReference type="CDD" id="cd00268">
    <property type="entry name" value="DEADc"/>
    <property type="match status" value="1"/>
</dbReference>
<dbReference type="Gene3D" id="3.40.50.300">
    <property type="entry name" value="P-loop containing nucleotide triphosphate hydrolases"/>
    <property type="match status" value="2"/>
</dbReference>
<evidence type="ECO:0000256" key="5">
    <source>
        <dbReference type="ARBA" id="ARBA00022552"/>
    </source>
</evidence>
<keyword evidence="6 13" id="KW-0547">Nucleotide-binding</keyword>
<dbReference type="InterPro" id="IPR014014">
    <property type="entry name" value="RNA_helicase_DEAD_Q_motif"/>
</dbReference>
<dbReference type="GO" id="GO:0005524">
    <property type="term" value="F:ATP binding"/>
    <property type="evidence" value="ECO:0007669"/>
    <property type="project" value="UniProtKB-KW"/>
</dbReference>
<dbReference type="InterPro" id="IPR000629">
    <property type="entry name" value="RNA-helicase_DEAD-box_CS"/>
</dbReference>
<feature type="short sequence motif" description="Q motif" evidence="12">
    <location>
        <begin position="187"/>
        <end position="215"/>
    </location>
</feature>
<dbReference type="PROSITE" id="PS51194">
    <property type="entry name" value="HELICASE_CTER"/>
    <property type="match status" value="1"/>
</dbReference>
<dbReference type="SMART" id="SM00487">
    <property type="entry name" value="DEXDc"/>
    <property type="match status" value="1"/>
</dbReference>
<evidence type="ECO:0000259" key="15">
    <source>
        <dbReference type="PROSITE" id="PS51192"/>
    </source>
</evidence>
<evidence type="ECO:0000256" key="1">
    <source>
        <dbReference type="ARBA" id="ARBA00004604"/>
    </source>
</evidence>
<evidence type="ECO:0000259" key="16">
    <source>
        <dbReference type="PROSITE" id="PS51194"/>
    </source>
</evidence>
<comment type="similarity">
    <text evidence="2">Belongs to the DEAD box helicase family. DDX5/DBP2 subfamily.</text>
</comment>
<dbReference type="InterPro" id="IPR044742">
    <property type="entry name" value="DEAD/DEAH_RhlB"/>
</dbReference>
<dbReference type="PROSITE" id="PS51195">
    <property type="entry name" value="Q_MOTIF"/>
    <property type="match status" value="1"/>
</dbReference>
<keyword evidence="8 13" id="KW-0347">Helicase</keyword>
<dbReference type="OMA" id="MIENEGH"/>
<keyword evidence="5" id="KW-0698">rRNA processing</keyword>
<keyword evidence="9 13" id="KW-0067">ATP-binding</keyword>
<dbReference type="AlphaFoldDB" id="M2XYN3"/>
<dbReference type="PROSITE" id="PS00039">
    <property type="entry name" value="DEAD_ATP_HELICASE"/>
    <property type="match status" value="1"/>
</dbReference>
<sequence>MTENSRKFGFSGFRLEKSTIQVNRPETCVSKSLLDDRESKLKLKTSKKNESLPETDPLDAFMENLEKQNEINDTKKDLLVSEELQVDFEDPVASYLDYKEKQAPETNTPSETQDEGLTDDEEVEAVKKRKTVHSLEPLEPQNFSCWPFQKNFWSDNSTSKDSGDHRKLIQRTEKNIHVTGECPGPINSFCESRLPETLIRVIEETGYDKPTPIQAQAIPAILYGCNVIGIAQTGSGKTAAYSLPMIRHVWAQPRPKRRQGPIALVTAPTRELAQQIASEIRKLGAIKFRLRVLLTVGGDPKYEQIKSLREGVDILVGTPGRIIDLIKSKGCSLQQVTFLVLDEADRMLDLGFEPQVRSILGQIRPDRQVCLFSATFRNRVQQLVRETIAEAVRITVGEAGSANEDIEQVVKFVSSEDEKISWLCEHLPQFLERGNVIVFVGTRASCASLTNQLRSHNIPTCAIHGETSQEDRDGFLKLFRTGDIRLLVSTDLASRGLDIEQINTVINYETPKNIEWYVHRIGRTGRAGRKGTAYTLLTGKDKAFARELAKYFRSRNQSVPAELEKLIHGFRSGSPLQVFQKAKNTDE</sequence>
<dbReference type="Pfam" id="PF00270">
    <property type="entry name" value="DEAD"/>
    <property type="match status" value="1"/>
</dbReference>
<dbReference type="EMBL" id="KB454518">
    <property type="protein sequence ID" value="EME28589.1"/>
    <property type="molecule type" value="Genomic_DNA"/>
</dbReference>
<evidence type="ECO:0000256" key="13">
    <source>
        <dbReference type="RuleBase" id="RU000492"/>
    </source>
</evidence>
<dbReference type="Pfam" id="PF00271">
    <property type="entry name" value="Helicase_C"/>
    <property type="match status" value="1"/>
</dbReference>
<dbReference type="CDD" id="cd18787">
    <property type="entry name" value="SF2_C_DEAD"/>
    <property type="match status" value="1"/>
</dbReference>
<evidence type="ECO:0000256" key="4">
    <source>
        <dbReference type="ARBA" id="ARBA00022517"/>
    </source>
</evidence>
<name>M2XYN3_GALSU</name>
<evidence type="ECO:0000256" key="2">
    <source>
        <dbReference type="ARBA" id="ARBA00009334"/>
    </source>
</evidence>
<organism evidence="18 19">
    <name type="scientific">Galdieria sulphuraria</name>
    <name type="common">Red alga</name>
    <dbReference type="NCBI Taxonomy" id="130081"/>
    <lineage>
        <taxon>Eukaryota</taxon>
        <taxon>Rhodophyta</taxon>
        <taxon>Bangiophyceae</taxon>
        <taxon>Galdieriales</taxon>
        <taxon>Galdieriaceae</taxon>
        <taxon>Galdieria</taxon>
    </lineage>
</organism>
<dbReference type="SMART" id="SM00490">
    <property type="entry name" value="HELICc"/>
    <property type="match status" value="1"/>
</dbReference>
<protein>
    <recommendedName>
        <fullName evidence="3">RNA helicase</fullName>
        <ecNumber evidence="3">3.6.4.13</ecNumber>
    </recommendedName>
</protein>
<evidence type="ECO:0000256" key="12">
    <source>
        <dbReference type="PROSITE-ProRule" id="PRU00552"/>
    </source>
</evidence>
<dbReference type="InterPro" id="IPR011545">
    <property type="entry name" value="DEAD/DEAH_box_helicase_dom"/>
</dbReference>
<dbReference type="GO" id="GO:0003676">
    <property type="term" value="F:nucleic acid binding"/>
    <property type="evidence" value="ECO:0007669"/>
    <property type="project" value="InterPro"/>
</dbReference>
<evidence type="ECO:0000256" key="6">
    <source>
        <dbReference type="ARBA" id="ARBA00022741"/>
    </source>
</evidence>
<dbReference type="GO" id="GO:0016604">
    <property type="term" value="C:nuclear body"/>
    <property type="evidence" value="ECO:0007669"/>
    <property type="project" value="EnsemblPlants"/>
</dbReference>
<dbReference type="GeneID" id="17087448"/>
<dbReference type="eggNOG" id="KOG0339">
    <property type="taxonomic scope" value="Eukaryota"/>
</dbReference>
<evidence type="ECO:0000256" key="9">
    <source>
        <dbReference type="ARBA" id="ARBA00022840"/>
    </source>
</evidence>
<dbReference type="Gramene" id="EME28589">
    <property type="protein sequence ID" value="EME28589"/>
    <property type="gene ID" value="Gasu_39650"/>
</dbReference>
<evidence type="ECO:0000256" key="14">
    <source>
        <dbReference type="SAM" id="MobiDB-lite"/>
    </source>
</evidence>
<comment type="subcellular location">
    <subcellularLocation>
        <location evidence="1">Nucleus</location>
        <location evidence="1">Nucleolus</location>
    </subcellularLocation>
</comment>
<dbReference type="Proteomes" id="UP000030680">
    <property type="component" value="Unassembled WGS sequence"/>
</dbReference>
<evidence type="ECO:0000256" key="10">
    <source>
        <dbReference type="ARBA" id="ARBA00023242"/>
    </source>
</evidence>
<feature type="domain" description="DEAD-box RNA helicase Q" evidence="17">
    <location>
        <begin position="187"/>
        <end position="215"/>
    </location>
</feature>
<evidence type="ECO:0000256" key="11">
    <source>
        <dbReference type="ARBA" id="ARBA00037449"/>
    </source>
</evidence>
<evidence type="ECO:0000256" key="8">
    <source>
        <dbReference type="ARBA" id="ARBA00022806"/>
    </source>
</evidence>
<evidence type="ECO:0000259" key="17">
    <source>
        <dbReference type="PROSITE" id="PS51195"/>
    </source>
</evidence>
<keyword evidence="7 13" id="KW-0378">Hydrolase</keyword>
<proteinExistence type="inferred from homology"/>
<dbReference type="GO" id="GO:0006397">
    <property type="term" value="P:mRNA processing"/>
    <property type="evidence" value="ECO:0007669"/>
    <property type="project" value="EnsemblPlants"/>
</dbReference>
<dbReference type="KEGG" id="gsl:Gasu_39650"/>
<keyword evidence="10" id="KW-0539">Nucleus</keyword>
<dbReference type="InterPro" id="IPR014001">
    <property type="entry name" value="Helicase_ATP-bd"/>
</dbReference>
<dbReference type="STRING" id="130081.M2XYN3"/>
<dbReference type="OrthoDB" id="196131at2759"/>
<dbReference type="SUPFAM" id="SSF52540">
    <property type="entry name" value="P-loop containing nucleoside triphosphate hydrolases"/>
    <property type="match status" value="1"/>
</dbReference>
<keyword evidence="19" id="KW-1185">Reference proteome</keyword>
<dbReference type="PROSITE" id="PS51192">
    <property type="entry name" value="HELICASE_ATP_BIND_1"/>
    <property type="match status" value="1"/>
</dbReference>
<keyword evidence="4" id="KW-0690">Ribosome biogenesis</keyword>
<dbReference type="GO" id="GO:0003724">
    <property type="term" value="F:RNA helicase activity"/>
    <property type="evidence" value="ECO:0007669"/>
    <property type="project" value="UniProtKB-EC"/>
</dbReference>
<feature type="region of interest" description="Disordered" evidence="14">
    <location>
        <begin position="98"/>
        <end position="120"/>
    </location>
</feature>
<feature type="domain" description="Helicase ATP-binding" evidence="15">
    <location>
        <begin position="218"/>
        <end position="394"/>
    </location>
</feature>
<gene>
    <name evidence="18" type="ORF">Gasu_39650</name>
</gene>
<accession>M2XYN3</accession>
<dbReference type="EC" id="3.6.4.13" evidence="3"/>
<comment type="function">
    <text evidence="11">ATP-dependent RNA helicase required for 60S ribosomal subunit synthesis. Involved in efficient pre-rRNA processing, predominantly at site A3, which is necessary for the normal formation of 25S and 5.8S rRNAs.</text>
</comment>
<evidence type="ECO:0000313" key="18">
    <source>
        <dbReference type="EMBL" id="EME28589.1"/>
    </source>
</evidence>
<evidence type="ECO:0000256" key="7">
    <source>
        <dbReference type="ARBA" id="ARBA00022801"/>
    </source>
</evidence>
<dbReference type="InterPro" id="IPR001650">
    <property type="entry name" value="Helicase_C-like"/>
</dbReference>
<dbReference type="RefSeq" id="XP_005705109.1">
    <property type="nucleotide sequence ID" value="XM_005705052.1"/>
</dbReference>
<evidence type="ECO:0000256" key="3">
    <source>
        <dbReference type="ARBA" id="ARBA00012552"/>
    </source>
</evidence>
<dbReference type="GO" id="GO:0016787">
    <property type="term" value="F:hydrolase activity"/>
    <property type="evidence" value="ECO:0007669"/>
    <property type="project" value="UniProtKB-KW"/>
</dbReference>
<feature type="domain" description="Helicase C-terminal" evidence="16">
    <location>
        <begin position="405"/>
        <end position="567"/>
    </location>
</feature>
<reference evidence="19" key="1">
    <citation type="journal article" date="2013" name="Science">
        <title>Gene transfer from bacteria and archaea facilitated evolution of an extremophilic eukaryote.</title>
        <authorList>
            <person name="Schonknecht G."/>
            <person name="Chen W.H."/>
            <person name="Ternes C.M."/>
            <person name="Barbier G.G."/>
            <person name="Shrestha R.P."/>
            <person name="Stanke M."/>
            <person name="Brautigam A."/>
            <person name="Baker B.J."/>
            <person name="Banfield J.F."/>
            <person name="Garavito R.M."/>
            <person name="Carr K."/>
            <person name="Wilkerson C."/>
            <person name="Rensing S.A."/>
            <person name="Gagneul D."/>
            <person name="Dickenson N.E."/>
            <person name="Oesterhelt C."/>
            <person name="Lercher M.J."/>
            <person name="Weber A.P."/>
        </authorList>
    </citation>
    <scope>NUCLEOTIDE SEQUENCE [LARGE SCALE GENOMIC DNA]</scope>
    <source>
        <strain evidence="19">074W</strain>
    </source>
</reference>
<evidence type="ECO:0000313" key="19">
    <source>
        <dbReference type="Proteomes" id="UP000030680"/>
    </source>
</evidence>